<organism evidence="7 8">
    <name type="scientific">Streptomyces bohaiensis</name>
    <dbReference type="NCBI Taxonomy" id="1431344"/>
    <lineage>
        <taxon>Bacteria</taxon>
        <taxon>Bacillati</taxon>
        <taxon>Actinomycetota</taxon>
        <taxon>Actinomycetes</taxon>
        <taxon>Kitasatosporales</taxon>
        <taxon>Streptomycetaceae</taxon>
        <taxon>Streptomyces</taxon>
    </lineage>
</organism>
<protein>
    <submittedName>
        <fullName evidence="7">MFS transporter</fullName>
    </submittedName>
</protein>
<dbReference type="EMBL" id="JAAVJC010000005">
    <property type="protein sequence ID" value="NJQ13658.1"/>
    <property type="molecule type" value="Genomic_DNA"/>
</dbReference>
<feature type="transmembrane region" description="Helical" evidence="5">
    <location>
        <begin position="20"/>
        <end position="42"/>
    </location>
</feature>
<evidence type="ECO:0000256" key="1">
    <source>
        <dbReference type="ARBA" id="ARBA00004651"/>
    </source>
</evidence>
<feature type="transmembrane region" description="Helical" evidence="5">
    <location>
        <begin position="215"/>
        <end position="240"/>
    </location>
</feature>
<keyword evidence="4 5" id="KW-0472">Membrane</keyword>
<comment type="subcellular location">
    <subcellularLocation>
        <location evidence="1">Cell membrane</location>
        <topology evidence="1">Multi-pass membrane protein</topology>
    </subcellularLocation>
</comment>
<evidence type="ECO:0000256" key="5">
    <source>
        <dbReference type="SAM" id="Phobius"/>
    </source>
</evidence>
<feature type="transmembrane region" description="Helical" evidence="5">
    <location>
        <begin position="252"/>
        <end position="270"/>
    </location>
</feature>
<comment type="caution">
    <text evidence="7">The sequence shown here is derived from an EMBL/GenBank/DDBJ whole genome shotgun (WGS) entry which is preliminary data.</text>
</comment>
<keyword evidence="2 5" id="KW-0812">Transmembrane</keyword>
<dbReference type="Proteomes" id="UP000727056">
    <property type="component" value="Unassembled WGS sequence"/>
</dbReference>
<dbReference type="InterPro" id="IPR036259">
    <property type="entry name" value="MFS_trans_sf"/>
</dbReference>
<proteinExistence type="predicted"/>
<evidence type="ECO:0000313" key="8">
    <source>
        <dbReference type="Proteomes" id="UP000727056"/>
    </source>
</evidence>
<feature type="transmembrane region" description="Helical" evidence="5">
    <location>
        <begin position="175"/>
        <end position="194"/>
    </location>
</feature>
<name>A0ABX1C474_9ACTN</name>
<dbReference type="SUPFAM" id="SSF103473">
    <property type="entry name" value="MFS general substrate transporter"/>
    <property type="match status" value="1"/>
</dbReference>
<feature type="transmembrane region" description="Helical" evidence="5">
    <location>
        <begin position="54"/>
        <end position="75"/>
    </location>
</feature>
<feature type="transmembrane region" description="Helical" evidence="5">
    <location>
        <begin position="370"/>
        <end position="391"/>
    </location>
</feature>
<gene>
    <name evidence="7" type="ORF">HCN52_01535</name>
</gene>
<dbReference type="Pfam" id="PF07690">
    <property type="entry name" value="MFS_1"/>
    <property type="match status" value="1"/>
</dbReference>
<dbReference type="RefSeq" id="WP_168086498.1">
    <property type="nucleotide sequence ID" value="NZ_BHZH01000065.1"/>
</dbReference>
<evidence type="ECO:0000256" key="3">
    <source>
        <dbReference type="ARBA" id="ARBA00022989"/>
    </source>
</evidence>
<evidence type="ECO:0000259" key="6">
    <source>
        <dbReference type="PROSITE" id="PS50850"/>
    </source>
</evidence>
<sequence>MTDRSAVSAPGRAPARAWPLTSLLTACMAFSMIQLFLLGALGPLLVDELDVSPVVLGLTTTIGFGTAAVLSPLGGRIVDHVGSRRSLMVLLLAAGGALALIGSAPGPGLLLCAVALGGIPQALANPATNTAVLAVVPAERRGAVLGTKQSGVQLGAFAAGLPLAALAGGLGWRSAFWAAAVGALLLAWGTWRALPPERPRRAAAGVRAGYAFRGMVARLAVFSLLLGAAIASVNTYLTLYGVRALSMGATEAGVLVAVLGVAGVVGRVGWARVARPGRAEWLPGLLALGAVGAVAMLIASRDVPPLVWVGAAGIGLLAVSANAVTMVLVVQRSLPGRAGHDSALVAAGFFAGFALGPPVFGLLMQAERYGAAWLLVACELAAAGVVAVAWAHRDRRAAAR</sequence>
<evidence type="ECO:0000256" key="2">
    <source>
        <dbReference type="ARBA" id="ARBA00022692"/>
    </source>
</evidence>
<evidence type="ECO:0000313" key="7">
    <source>
        <dbReference type="EMBL" id="NJQ13658.1"/>
    </source>
</evidence>
<dbReference type="Gene3D" id="1.20.1250.20">
    <property type="entry name" value="MFS general substrate transporter like domains"/>
    <property type="match status" value="2"/>
</dbReference>
<dbReference type="PROSITE" id="PS51257">
    <property type="entry name" value="PROKAR_LIPOPROTEIN"/>
    <property type="match status" value="1"/>
</dbReference>
<dbReference type="PANTHER" id="PTHR23527:SF1">
    <property type="entry name" value="BLL3282 PROTEIN"/>
    <property type="match status" value="1"/>
</dbReference>
<dbReference type="PROSITE" id="PS50850">
    <property type="entry name" value="MFS"/>
    <property type="match status" value="1"/>
</dbReference>
<dbReference type="InterPro" id="IPR020846">
    <property type="entry name" value="MFS_dom"/>
</dbReference>
<dbReference type="InterPro" id="IPR011701">
    <property type="entry name" value="MFS"/>
</dbReference>
<feature type="domain" description="Major facilitator superfamily (MFS) profile" evidence="6">
    <location>
        <begin position="20"/>
        <end position="396"/>
    </location>
</feature>
<dbReference type="InterPro" id="IPR052952">
    <property type="entry name" value="MFS-Transporter"/>
</dbReference>
<keyword evidence="3 5" id="KW-1133">Transmembrane helix</keyword>
<feature type="transmembrane region" description="Helical" evidence="5">
    <location>
        <begin position="282"/>
        <end position="300"/>
    </location>
</feature>
<feature type="transmembrane region" description="Helical" evidence="5">
    <location>
        <begin position="342"/>
        <end position="364"/>
    </location>
</feature>
<reference evidence="7 8" key="1">
    <citation type="submission" date="2020-03" db="EMBL/GenBank/DDBJ databases">
        <title>Draft genome of Streptomyces sp. ventii, isolated from the Axial Seamount in the Pacific Ocean, and resequencing of the two type strains Streptomyces lonarensis strain NCL 716 and Streptomyces bohaiensis strain 11A07.</title>
        <authorList>
            <person name="Loughran R.M."/>
            <person name="Pfannmuller K.M."/>
            <person name="Wasson B.J."/>
            <person name="Deadmond M.C."/>
            <person name="Paddock B.E."/>
            <person name="Koyack M.J."/>
            <person name="Gallegos D.A."/>
            <person name="Mitchell E.A."/>
            <person name="Ushijima B."/>
            <person name="Saw J.H."/>
            <person name="Mcphail K.L."/>
            <person name="Videau P."/>
        </authorList>
    </citation>
    <scope>NUCLEOTIDE SEQUENCE [LARGE SCALE GENOMIC DNA]</scope>
    <source>
        <strain evidence="7 8">11A07</strain>
    </source>
</reference>
<dbReference type="PANTHER" id="PTHR23527">
    <property type="entry name" value="BLL3282 PROTEIN"/>
    <property type="match status" value="1"/>
</dbReference>
<accession>A0ABX1C474</accession>
<feature type="transmembrane region" description="Helical" evidence="5">
    <location>
        <begin position="306"/>
        <end position="330"/>
    </location>
</feature>
<keyword evidence="8" id="KW-1185">Reference proteome</keyword>
<evidence type="ECO:0000256" key="4">
    <source>
        <dbReference type="ARBA" id="ARBA00023136"/>
    </source>
</evidence>
<feature type="transmembrane region" description="Helical" evidence="5">
    <location>
        <begin position="87"/>
        <end position="116"/>
    </location>
</feature>